<sequence>MILSLAVHVVALGFDKFMLFTIPELLISYPLFSYSNKKRTHLQKGFFEIVESITFSLPHFRNPLPKNFYNFIQMLFFYKGMW</sequence>
<name>A0A0G1BDN5_9BACT</name>
<organism evidence="2 3">
    <name type="scientific">Candidatus Magasanikbacteria bacterium GW2011_GWE2_42_7</name>
    <dbReference type="NCBI Taxonomy" id="1619052"/>
    <lineage>
        <taxon>Bacteria</taxon>
        <taxon>Candidatus Magasanikiibacteriota</taxon>
    </lineage>
</organism>
<evidence type="ECO:0000313" key="2">
    <source>
        <dbReference type="EMBL" id="KKS71412.1"/>
    </source>
</evidence>
<feature type="transmembrane region" description="Helical" evidence="1">
    <location>
        <begin position="6"/>
        <end position="32"/>
    </location>
</feature>
<proteinExistence type="predicted"/>
<dbReference type="AlphaFoldDB" id="A0A0G1BDN5"/>
<accession>A0A0G1BDN5</accession>
<comment type="caution">
    <text evidence="2">The sequence shown here is derived from an EMBL/GenBank/DDBJ whole genome shotgun (WGS) entry which is preliminary data.</text>
</comment>
<evidence type="ECO:0000256" key="1">
    <source>
        <dbReference type="SAM" id="Phobius"/>
    </source>
</evidence>
<gene>
    <name evidence="2" type="ORF">UV42_C0029G0005</name>
</gene>
<reference evidence="2 3" key="1">
    <citation type="journal article" date="2015" name="Nature">
        <title>rRNA introns, odd ribosomes, and small enigmatic genomes across a large radiation of phyla.</title>
        <authorList>
            <person name="Brown C.T."/>
            <person name="Hug L.A."/>
            <person name="Thomas B.C."/>
            <person name="Sharon I."/>
            <person name="Castelle C.J."/>
            <person name="Singh A."/>
            <person name="Wilkins M.J."/>
            <person name="Williams K.H."/>
            <person name="Banfield J.F."/>
        </authorList>
    </citation>
    <scope>NUCLEOTIDE SEQUENCE [LARGE SCALE GENOMIC DNA]</scope>
</reference>
<dbReference type="EMBL" id="LCEK01000029">
    <property type="protein sequence ID" value="KKS71412.1"/>
    <property type="molecule type" value="Genomic_DNA"/>
</dbReference>
<evidence type="ECO:0000313" key="3">
    <source>
        <dbReference type="Proteomes" id="UP000033867"/>
    </source>
</evidence>
<keyword evidence="1" id="KW-0812">Transmembrane</keyword>
<protein>
    <submittedName>
        <fullName evidence="2">Uncharacterized protein</fullName>
    </submittedName>
</protein>
<keyword evidence="1" id="KW-1133">Transmembrane helix</keyword>
<keyword evidence="1" id="KW-0472">Membrane</keyword>
<dbReference type="Proteomes" id="UP000033867">
    <property type="component" value="Unassembled WGS sequence"/>
</dbReference>